<dbReference type="EMBL" id="JABAFZ010000013">
    <property type="protein sequence ID" value="NME90504.1"/>
    <property type="molecule type" value="Genomic_DNA"/>
</dbReference>
<organism evidence="3 4">
    <name type="scientific">Corynebacterium stationis</name>
    <dbReference type="NCBI Taxonomy" id="1705"/>
    <lineage>
        <taxon>Bacteria</taxon>
        <taxon>Bacillati</taxon>
        <taxon>Actinomycetota</taxon>
        <taxon>Actinomycetes</taxon>
        <taxon>Mycobacteriales</taxon>
        <taxon>Corynebacteriaceae</taxon>
        <taxon>Corynebacterium</taxon>
    </lineage>
</organism>
<dbReference type="InterPro" id="IPR027417">
    <property type="entry name" value="P-loop_NTPase"/>
</dbReference>
<dbReference type="Proteomes" id="UP000544551">
    <property type="component" value="Unassembled WGS sequence"/>
</dbReference>
<feature type="compositionally biased region" description="Basic and acidic residues" evidence="2">
    <location>
        <begin position="1"/>
        <end position="10"/>
    </location>
</feature>
<feature type="region of interest" description="Disordered" evidence="2">
    <location>
        <begin position="455"/>
        <end position="500"/>
    </location>
</feature>
<dbReference type="Pfam" id="PF13481">
    <property type="entry name" value="AAA_25"/>
    <property type="match status" value="1"/>
</dbReference>
<dbReference type="SUPFAM" id="SSF52540">
    <property type="entry name" value="P-loop containing nucleoside triphosphate hydrolases"/>
    <property type="match status" value="1"/>
</dbReference>
<reference evidence="3 4" key="1">
    <citation type="submission" date="2020-04" db="EMBL/GenBank/DDBJ databases">
        <authorList>
            <person name="Hitch T.C.A."/>
            <person name="Wylensek D."/>
            <person name="Clavel T."/>
        </authorList>
    </citation>
    <scope>NUCLEOTIDE SEQUENCE [LARGE SCALE GENOMIC DNA]</scope>
    <source>
        <strain evidence="3 4">BL-383-APC-3D</strain>
    </source>
</reference>
<dbReference type="AlphaFoldDB" id="A0AB36CNP6"/>
<name>A0AB36CNP6_9CORY</name>
<dbReference type="Gene3D" id="3.40.50.300">
    <property type="entry name" value="P-loop containing nucleotide triphosphate hydrolases"/>
    <property type="match status" value="1"/>
</dbReference>
<evidence type="ECO:0000256" key="2">
    <source>
        <dbReference type="SAM" id="MobiDB-lite"/>
    </source>
</evidence>
<keyword evidence="1" id="KW-0175">Coiled coil</keyword>
<feature type="region of interest" description="Disordered" evidence="2">
    <location>
        <begin position="1"/>
        <end position="26"/>
    </location>
</feature>
<feature type="coiled-coil region" evidence="1">
    <location>
        <begin position="245"/>
        <end position="272"/>
    </location>
</feature>
<sequence length="628" mass="67800">MVTHKPESTDLKAANPFAGAPQPHDPSGRAAVLSKLFADAPRMDTATRAEVLDYVHKLQAEGVHVVPVTPGAQAEADDATDDPKVFDDLYNPGDNVAANLGKSTLVVANATGHAERAAVVAWHKANRGAQVAAKLPEAPTVTFGNTAQWWGAPFGNAVGMPDVTTVTHDGVPFELFNAETCALVPGSVATDASGTAHHVHGGAFMSNEATGTLNKAMHNAGKLATATNGNADETHFLESLNLGTLATTELQRELARREAKDALNRLDNYKLTKNRAPIEPMSLTDLMAAEAPAQRWIINDLWTHKGQTLMYAPAKVGKSRFAHNVIESLTSGNRFLGRFKVPELTGNVGLIDFELDPFLLRDRLADLDRMDNSRVVVWPMRSNPAQMNLNNPEAFERMVKQLKDNNIEVLILDPLSALIRALGMDEWREGAQALNLIKQMCEDAGVRGHLVVDHASSKQGGSDNGPRGDSGKQDVPDHLWKLSPDRDNKPYPTPENRYHLDTSGRALTASLTMRLESQRFIADGEVDPAMQARARDYAVWCIAHKLIDADAEQGGGGYSKTELTGLVVAHPDNEKQGGKRYGRDAVREALDALMATAVLAHKGDTSKLKLTDKTPPAPESVPGAAAFR</sequence>
<protein>
    <submittedName>
        <fullName evidence="3">AAA family ATPase</fullName>
    </submittedName>
</protein>
<evidence type="ECO:0000313" key="4">
    <source>
        <dbReference type="Proteomes" id="UP000544551"/>
    </source>
</evidence>
<feature type="region of interest" description="Disordered" evidence="2">
    <location>
        <begin position="604"/>
        <end position="628"/>
    </location>
</feature>
<accession>A0AB36CNP6</accession>
<gene>
    <name evidence="3" type="ORF">HF853_12705</name>
</gene>
<comment type="caution">
    <text evidence="3">The sequence shown here is derived from an EMBL/GenBank/DDBJ whole genome shotgun (WGS) entry which is preliminary data.</text>
</comment>
<dbReference type="RefSeq" id="WP_168970607.1">
    <property type="nucleotide sequence ID" value="NZ_JABAFZ010000013.1"/>
</dbReference>
<feature type="compositionally biased region" description="Basic and acidic residues" evidence="2">
    <location>
        <begin position="469"/>
        <end position="489"/>
    </location>
</feature>
<proteinExistence type="predicted"/>
<evidence type="ECO:0000256" key="1">
    <source>
        <dbReference type="SAM" id="Coils"/>
    </source>
</evidence>
<evidence type="ECO:0000313" key="3">
    <source>
        <dbReference type="EMBL" id="NME90504.1"/>
    </source>
</evidence>